<name>A0A413KAJ7_BIFPS</name>
<sequence>MDRNDDDEYAEPDGVDPEWNPFSTPRSLDDGPGWDDGSPHAGGVSRMPKRLIVVITIVTLIVAVVSIGLVITESNMSVHRHQLASACETAVAEMGQARERLDGQVAERFRTIDLQALSKRQKHEYESLRKVAKPVSIDCDASQRNSRLEENTRKATRATRRYARQSKQVAAFARKAERLAKIHAGREDTDRLARDIDEARSLLDRTEGMELVVPYLRTRLSDTLARAEQTPAGSADMESIMSTLEDLMNQVRENAGLGEDNGQ</sequence>
<reference evidence="3 4" key="1">
    <citation type="submission" date="2018-08" db="EMBL/GenBank/DDBJ databases">
        <title>A genome reference for cultivated species of the human gut microbiota.</title>
        <authorList>
            <person name="Zou Y."/>
            <person name="Xue W."/>
            <person name="Luo G."/>
        </authorList>
    </citation>
    <scope>NUCLEOTIDE SEQUENCE [LARGE SCALE GENOMIC DNA]</scope>
    <source>
        <strain evidence="3 4">CF01-1</strain>
    </source>
</reference>
<evidence type="ECO:0000256" key="2">
    <source>
        <dbReference type="SAM" id="Phobius"/>
    </source>
</evidence>
<dbReference type="Proteomes" id="UP000284163">
    <property type="component" value="Unassembled WGS sequence"/>
</dbReference>
<organism evidence="3 4">
    <name type="scientific">Bifidobacterium pseudocatenulatum</name>
    <dbReference type="NCBI Taxonomy" id="28026"/>
    <lineage>
        <taxon>Bacteria</taxon>
        <taxon>Bacillati</taxon>
        <taxon>Actinomycetota</taxon>
        <taxon>Actinomycetes</taxon>
        <taxon>Bifidobacteriales</taxon>
        <taxon>Bifidobacteriaceae</taxon>
        <taxon>Bifidobacterium</taxon>
    </lineage>
</organism>
<proteinExistence type="predicted"/>
<evidence type="ECO:0000313" key="4">
    <source>
        <dbReference type="Proteomes" id="UP000284163"/>
    </source>
</evidence>
<protein>
    <submittedName>
        <fullName evidence="3">Uncharacterized protein</fullName>
    </submittedName>
</protein>
<evidence type="ECO:0000256" key="1">
    <source>
        <dbReference type="SAM" id="MobiDB-lite"/>
    </source>
</evidence>
<gene>
    <name evidence="3" type="ORF">DXA22_10065</name>
</gene>
<comment type="caution">
    <text evidence="3">The sequence shown here is derived from an EMBL/GenBank/DDBJ whole genome shotgun (WGS) entry which is preliminary data.</text>
</comment>
<feature type="region of interest" description="Disordered" evidence="1">
    <location>
        <begin position="1"/>
        <end position="42"/>
    </location>
</feature>
<dbReference type="RefSeq" id="WP_117783934.1">
    <property type="nucleotide sequence ID" value="NZ_QSHB01000008.1"/>
</dbReference>
<accession>A0A413KAJ7</accession>
<dbReference type="EMBL" id="QSDK01000028">
    <property type="protein sequence ID" value="RGY74627.1"/>
    <property type="molecule type" value="Genomic_DNA"/>
</dbReference>
<feature type="region of interest" description="Disordered" evidence="1">
    <location>
        <begin position="143"/>
        <end position="162"/>
    </location>
</feature>
<keyword evidence="2" id="KW-1133">Transmembrane helix</keyword>
<keyword evidence="2" id="KW-0812">Transmembrane</keyword>
<feature type="compositionally biased region" description="Acidic residues" evidence="1">
    <location>
        <begin position="1"/>
        <end position="16"/>
    </location>
</feature>
<evidence type="ECO:0000313" key="3">
    <source>
        <dbReference type="EMBL" id="RGY74627.1"/>
    </source>
</evidence>
<keyword evidence="2" id="KW-0472">Membrane</keyword>
<dbReference type="AlphaFoldDB" id="A0A413KAJ7"/>
<feature type="transmembrane region" description="Helical" evidence="2">
    <location>
        <begin position="51"/>
        <end position="71"/>
    </location>
</feature>